<name>A0A0E9XXZ3_ANGAN</name>
<evidence type="ECO:0000313" key="1">
    <source>
        <dbReference type="EMBL" id="JAI07603.1"/>
    </source>
</evidence>
<sequence length="15" mass="1704">MPSSTLTVVRDKRTL</sequence>
<dbReference type="EMBL" id="GBXM01000975">
    <property type="protein sequence ID" value="JAI07603.1"/>
    <property type="molecule type" value="Transcribed_RNA"/>
</dbReference>
<reference evidence="1" key="1">
    <citation type="submission" date="2014-11" db="EMBL/GenBank/DDBJ databases">
        <authorList>
            <person name="Amaro Gonzalez C."/>
        </authorList>
    </citation>
    <scope>NUCLEOTIDE SEQUENCE</scope>
</reference>
<proteinExistence type="predicted"/>
<organism evidence="1">
    <name type="scientific">Anguilla anguilla</name>
    <name type="common">European freshwater eel</name>
    <name type="synonym">Muraena anguilla</name>
    <dbReference type="NCBI Taxonomy" id="7936"/>
    <lineage>
        <taxon>Eukaryota</taxon>
        <taxon>Metazoa</taxon>
        <taxon>Chordata</taxon>
        <taxon>Craniata</taxon>
        <taxon>Vertebrata</taxon>
        <taxon>Euteleostomi</taxon>
        <taxon>Actinopterygii</taxon>
        <taxon>Neopterygii</taxon>
        <taxon>Teleostei</taxon>
        <taxon>Anguilliformes</taxon>
        <taxon>Anguillidae</taxon>
        <taxon>Anguilla</taxon>
    </lineage>
</organism>
<reference evidence="1" key="2">
    <citation type="journal article" date="2015" name="Fish Shellfish Immunol.">
        <title>Early steps in the European eel (Anguilla anguilla)-Vibrio vulnificus interaction in the gills: Role of the RtxA13 toxin.</title>
        <authorList>
            <person name="Callol A."/>
            <person name="Pajuelo D."/>
            <person name="Ebbesson L."/>
            <person name="Teles M."/>
            <person name="MacKenzie S."/>
            <person name="Amaro C."/>
        </authorList>
    </citation>
    <scope>NUCLEOTIDE SEQUENCE</scope>
</reference>
<accession>A0A0E9XXZ3</accession>
<protein>
    <submittedName>
        <fullName evidence="1">Uncharacterized protein</fullName>
    </submittedName>
</protein>